<accession>A0AA88NRW1</accession>
<evidence type="ECO:0000313" key="2">
    <source>
        <dbReference type="Proteomes" id="UP001187315"/>
    </source>
</evidence>
<name>A0AA88NRW1_TACVA</name>
<proteinExistence type="predicted"/>
<protein>
    <submittedName>
        <fullName evidence="1">Uncharacterized protein</fullName>
    </submittedName>
</protein>
<reference evidence="1" key="1">
    <citation type="submission" date="2023-08" db="EMBL/GenBank/DDBJ databases">
        <title>Pelteobagrus vachellii genome.</title>
        <authorList>
            <person name="Liu H."/>
        </authorList>
    </citation>
    <scope>NUCLEOTIDE SEQUENCE</scope>
    <source>
        <strain evidence="1">PRFRI_2022a</strain>
        <tissue evidence="1">Muscle</tissue>
    </source>
</reference>
<gene>
    <name evidence="1" type="ORF">Q7C36_002907</name>
</gene>
<comment type="caution">
    <text evidence="1">The sequence shown here is derived from an EMBL/GenBank/DDBJ whole genome shotgun (WGS) entry which is preliminary data.</text>
</comment>
<organism evidence="1 2">
    <name type="scientific">Tachysurus vachellii</name>
    <name type="common">Darkbarbel catfish</name>
    <name type="synonym">Pelteobagrus vachellii</name>
    <dbReference type="NCBI Taxonomy" id="175792"/>
    <lineage>
        <taxon>Eukaryota</taxon>
        <taxon>Metazoa</taxon>
        <taxon>Chordata</taxon>
        <taxon>Craniata</taxon>
        <taxon>Vertebrata</taxon>
        <taxon>Euteleostomi</taxon>
        <taxon>Actinopterygii</taxon>
        <taxon>Neopterygii</taxon>
        <taxon>Teleostei</taxon>
        <taxon>Ostariophysi</taxon>
        <taxon>Siluriformes</taxon>
        <taxon>Bagridae</taxon>
        <taxon>Tachysurus</taxon>
    </lineage>
</organism>
<keyword evidence="2" id="KW-1185">Reference proteome</keyword>
<evidence type="ECO:0000313" key="1">
    <source>
        <dbReference type="EMBL" id="KAK2863753.1"/>
    </source>
</evidence>
<sequence length="109" mass="12645">MEAQTKKQWSYDEINCLLALWSSAEQIQSEMAAAGFDKSVGQINNKLKKLKKKRDSISELMQYFEMADEQFFQHSKEMENALLQEMRADTRSLLGLMERMVNTSDKTAQ</sequence>
<dbReference type="Proteomes" id="UP001187315">
    <property type="component" value="Unassembled WGS sequence"/>
</dbReference>
<dbReference type="EMBL" id="JAVHJS010000003">
    <property type="protein sequence ID" value="KAK2863753.1"/>
    <property type="molecule type" value="Genomic_DNA"/>
</dbReference>
<dbReference type="AlphaFoldDB" id="A0AA88NRW1"/>